<dbReference type="Pfam" id="PF14372">
    <property type="entry name" value="hAT-like_RNase-H"/>
    <property type="match status" value="1"/>
</dbReference>
<dbReference type="EMBL" id="BQNB010011350">
    <property type="protein sequence ID" value="GJS89440.1"/>
    <property type="molecule type" value="Genomic_DNA"/>
</dbReference>
<sequence>IKSLLNDASITTAHIRVNAAQSKLVLLENFNENYSQCLRLLVKLQLIGMSSSSMEILEETTVEVESSKKNKGKQPKTRKRRSPVWLEFDQQKLKKESRRKTCKPYLEKKSKSQTHITFEGGDVNKMMAWKFDQNKSKRALAHMIVVDELPFSFVKNSGFRHFQRINQPLFDIPCRGTITKECLTMYQEEKNKLRETLQKNIGRVSLTTDGWTSGKKKSYMALTAHFIDNEWNLVKKVLNFRKLDGHRGIDIGKGVESCLNEWGFDNVLSISVDNASANDSAIDFMKMILEKNYNCLLKGKWMHIRCAAHVINLIVQDGMKKVDNSIEGIRCAVKWIKKSGTRIEKFTKCAQSSRGVIALKIDTLISPTRISGTKYVTSHTLVNELATIRDLLRKQLDCEIHDEPPVDKHLYDIAKAMQPKFDKYYCEVENMNLLVYFAFVLDPRNKYDFLDVIMEDHYGREGLSVVTKKISYIKDELKLFFKYYVRIHAPSSTTSSTFGKRQRTTDTSDEPDHGDMLRRRMKRVASESVFSTSGRVLDSYRSSLGDKTIECLICTQDWLRVGLNPEKEEDMDTIAQIEKALMEQEVPDLGYVTSLSEDNNKDVYLLASTGVYRIAAPSRCGIPGKFDLMIALGLKCMWQLDGKSSPPDE</sequence>
<dbReference type="SUPFAM" id="SSF140996">
    <property type="entry name" value="Hermes dimerisation domain"/>
    <property type="match status" value="1"/>
</dbReference>
<protein>
    <submittedName>
        <fullName evidence="5">Zinc finger BED domain-containing protein RICESLEEPER 2-like protein</fullName>
    </submittedName>
</protein>
<keyword evidence="1" id="KW-0238">DNA-binding</keyword>
<accession>A0ABQ4ZK99</accession>
<dbReference type="Proteomes" id="UP001151760">
    <property type="component" value="Unassembled WGS sequence"/>
</dbReference>
<dbReference type="InterPro" id="IPR052035">
    <property type="entry name" value="ZnF_BED_domain_contain"/>
</dbReference>
<evidence type="ECO:0000313" key="6">
    <source>
        <dbReference type="Proteomes" id="UP001151760"/>
    </source>
</evidence>
<proteinExistence type="predicted"/>
<dbReference type="InterPro" id="IPR025525">
    <property type="entry name" value="hAT-like_transposase_RNase-H"/>
</dbReference>
<reference evidence="5" key="1">
    <citation type="journal article" date="2022" name="Int. J. Mol. Sci.">
        <title>Draft Genome of Tanacetum Coccineum: Genomic Comparison of Closely Related Tanacetum-Family Plants.</title>
        <authorList>
            <person name="Yamashiro T."/>
            <person name="Shiraishi A."/>
            <person name="Nakayama K."/>
            <person name="Satake H."/>
        </authorList>
    </citation>
    <scope>NUCLEOTIDE SEQUENCE</scope>
</reference>
<dbReference type="PANTHER" id="PTHR46481">
    <property type="entry name" value="ZINC FINGER BED DOMAIN-CONTAINING PROTEIN 4"/>
    <property type="match status" value="1"/>
</dbReference>
<feature type="compositionally biased region" description="Basic and acidic residues" evidence="2">
    <location>
        <begin position="503"/>
        <end position="514"/>
    </location>
</feature>
<organism evidence="5 6">
    <name type="scientific">Tanacetum coccineum</name>
    <dbReference type="NCBI Taxonomy" id="301880"/>
    <lineage>
        <taxon>Eukaryota</taxon>
        <taxon>Viridiplantae</taxon>
        <taxon>Streptophyta</taxon>
        <taxon>Embryophyta</taxon>
        <taxon>Tracheophyta</taxon>
        <taxon>Spermatophyta</taxon>
        <taxon>Magnoliopsida</taxon>
        <taxon>eudicotyledons</taxon>
        <taxon>Gunneridae</taxon>
        <taxon>Pentapetalae</taxon>
        <taxon>asterids</taxon>
        <taxon>campanulids</taxon>
        <taxon>Asterales</taxon>
        <taxon>Asteraceae</taxon>
        <taxon>Asteroideae</taxon>
        <taxon>Anthemideae</taxon>
        <taxon>Anthemidinae</taxon>
        <taxon>Tanacetum</taxon>
    </lineage>
</organism>
<evidence type="ECO:0000259" key="4">
    <source>
        <dbReference type="Pfam" id="PF14372"/>
    </source>
</evidence>
<dbReference type="SUPFAM" id="SSF53098">
    <property type="entry name" value="Ribonuclease H-like"/>
    <property type="match status" value="1"/>
</dbReference>
<gene>
    <name evidence="5" type="ORF">Tco_0772076</name>
</gene>
<comment type="caution">
    <text evidence="5">The sequence shown here is derived from an EMBL/GenBank/DDBJ whole genome shotgun (WGS) entry which is preliminary data.</text>
</comment>
<feature type="domain" description="hAT-like transposase RNase-H fold" evidence="4">
    <location>
        <begin position="371"/>
        <end position="484"/>
    </location>
</feature>
<evidence type="ECO:0000256" key="2">
    <source>
        <dbReference type="SAM" id="MobiDB-lite"/>
    </source>
</evidence>
<dbReference type="InterPro" id="IPR012337">
    <property type="entry name" value="RNaseH-like_sf"/>
</dbReference>
<name>A0ABQ4ZK99_9ASTR</name>
<dbReference type="Pfam" id="PF05699">
    <property type="entry name" value="Dimer_Tnp_hAT"/>
    <property type="match status" value="1"/>
</dbReference>
<feature type="region of interest" description="Disordered" evidence="2">
    <location>
        <begin position="61"/>
        <end position="82"/>
    </location>
</feature>
<feature type="region of interest" description="Disordered" evidence="2">
    <location>
        <begin position="492"/>
        <end position="514"/>
    </location>
</feature>
<reference evidence="5" key="2">
    <citation type="submission" date="2022-01" db="EMBL/GenBank/DDBJ databases">
        <authorList>
            <person name="Yamashiro T."/>
            <person name="Shiraishi A."/>
            <person name="Satake H."/>
            <person name="Nakayama K."/>
        </authorList>
    </citation>
    <scope>NUCLEOTIDE SEQUENCE</scope>
</reference>
<evidence type="ECO:0000256" key="1">
    <source>
        <dbReference type="ARBA" id="ARBA00023125"/>
    </source>
</evidence>
<dbReference type="PANTHER" id="PTHR46481:SF7">
    <property type="entry name" value="ZINC FINGER BED DOMAIN-CONTAINING PROTEIN RICESLEEPER 2-LIKE"/>
    <property type="match status" value="1"/>
</dbReference>
<evidence type="ECO:0000259" key="3">
    <source>
        <dbReference type="Pfam" id="PF05699"/>
    </source>
</evidence>
<evidence type="ECO:0000313" key="5">
    <source>
        <dbReference type="EMBL" id="GJS89440.1"/>
    </source>
</evidence>
<feature type="domain" description="HAT C-terminal dimerisation" evidence="3">
    <location>
        <begin position="523"/>
        <end position="559"/>
    </location>
</feature>
<feature type="non-terminal residue" evidence="5">
    <location>
        <position position="1"/>
    </location>
</feature>
<dbReference type="InterPro" id="IPR008906">
    <property type="entry name" value="HATC_C_dom"/>
</dbReference>
<keyword evidence="6" id="KW-1185">Reference proteome</keyword>
<feature type="compositionally biased region" description="Basic residues" evidence="2">
    <location>
        <begin position="69"/>
        <end position="82"/>
    </location>
</feature>